<dbReference type="InterPro" id="IPR051536">
    <property type="entry name" value="UDG_Type-4/5"/>
</dbReference>
<dbReference type="PANTHER" id="PTHR33693">
    <property type="entry name" value="TYPE-5 URACIL-DNA GLYCOSYLASE"/>
    <property type="match status" value="1"/>
</dbReference>
<dbReference type="InterPro" id="IPR036895">
    <property type="entry name" value="Uracil-DNA_glycosylase-like_sf"/>
</dbReference>
<dbReference type="CDD" id="cd10030">
    <property type="entry name" value="UDG-F4_TTUDGA_SPO1dp_like"/>
    <property type="match status" value="1"/>
</dbReference>
<dbReference type="PANTHER" id="PTHR33693:SF1">
    <property type="entry name" value="TYPE-4 URACIL-DNA GLYCOSYLASE"/>
    <property type="match status" value="1"/>
</dbReference>
<dbReference type="GO" id="GO:0046872">
    <property type="term" value="F:metal ion binding"/>
    <property type="evidence" value="ECO:0007669"/>
    <property type="project" value="UniProtKB-KW"/>
</dbReference>
<accession>A0A2U1CS69</accession>
<dbReference type="GO" id="GO:0006281">
    <property type="term" value="P:DNA repair"/>
    <property type="evidence" value="ECO:0007669"/>
    <property type="project" value="UniProtKB-KW"/>
</dbReference>
<keyword evidence="9" id="KW-0408">Iron</keyword>
<dbReference type="AlphaFoldDB" id="A0A2U1CS69"/>
<name>A0A2U1CS69_9BURK</name>
<gene>
    <name evidence="14" type="ORF">C7440_1120</name>
</gene>
<dbReference type="Pfam" id="PF03167">
    <property type="entry name" value="UDG"/>
    <property type="match status" value="1"/>
</dbReference>
<dbReference type="EMBL" id="QEKO01000001">
    <property type="protein sequence ID" value="PVY68709.1"/>
    <property type="molecule type" value="Genomic_DNA"/>
</dbReference>
<organism evidence="14 15">
    <name type="scientific">Pusillimonas noertemannii</name>
    <dbReference type="NCBI Taxonomy" id="305977"/>
    <lineage>
        <taxon>Bacteria</taxon>
        <taxon>Pseudomonadati</taxon>
        <taxon>Pseudomonadota</taxon>
        <taxon>Betaproteobacteria</taxon>
        <taxon>Burkholderiales</taxon>
        <taxon>Alcaligenaceae</taxon>
        <taxon>Pusillimonas</taxon>
    </lineage>
</organism>
<feature type="compositionally biased region" description="Low complexity" evidence="12">
    <location>
        <begin position="70"/>
        <end position="81"/>
    </location>
</feature>
<reference evidence="14 15" key="1">
    <citation type="submission" date="2018-04" db="EMBL/GenBank/DDBJ databases">
        <title>Genomic Encyclopedia of Type Strains, Phase IV (KMG-IV): sequencing the most valuable type-strain genomes for metagenomic binning, comparative biology and taxonomic classification.</title>
        <authorList>
            <person name="Goeker M."/>
        </authorList>
    </citation>
    <scope>NUCLEOTIDE SEQUENCE [LARGE SCALE GENOMIC DNA]</scope>
    <source>
        <strain evidence="14 15">DSM 10065</strain>
    </source>
</reference>
<dbReference type="InterPro" id="IPR005122">
    <property type="entry name" value="Uracil-DNA_glycosylase-like"/>
</dbReference>
<comment type="caution">
    <text evidence="14">The sequence shown here is derived from an EMBL/GenBank/DDBJ whole genome shotgun (WGS) entry which is preliminary data.</text>
</comment>
<dbReference type="OrthoDB" id="5290748at2"/>
<evidence type="ECO:0000256" key="11">
    <source>
        <dbReference type="ARBA" id="ARBA00023204"/>
    </source>
</evidence>
<keyword evidence="11" id="KW-0234">DNA repair</keyword>
<comment type="catalytic activity">
    <reaction evidence="1">
        <text>Hydrolyzes single-stranded DNA or mismatched double-stranded DNA and polynucleotides, releasing free uracil.</text>
        <dbReference type="EC" id="3.2.2.27"/>
    </reaction>
</comment>
<keyword evidence="8" id="KW-0378">Hydrolase</keyword>
<dbReference type="SMART" id="SM00986">
    <property type="entry name" value="UDG"/>
    <property type="match status" value="1"/>
</dbReference>
<evidence type="ECO:0000256" key="7">
    <source>
        <dbReference type="ARBA" id="ARBA00022763"/>
    </source>
</evidence>
<keyword evidence="10" id="KW-0411">Iron-sulfur</keyword>
<evidence type="ECO:0000313" key="14">
    <source>
        <dbReference type="EMBL" id="PVY68709.1"/>
    </source>
</evidence>
<dbReference type="RefSeq" id="WP_116517750.1">
    <property type="nucleotide sequence ID" value="NZ_JACCEX010000001.1"/>
</dbReference>
<feature type="compositionally biased region" description="Pro residues" evidence="12">
    <location>
        <begin position="113"/>
        <end position="128"/>
    </location>
</feature>
<keyword evidence="7" id="KW-0227">DNA damage</keyword>
<dbReference type="NCBIfam" id="TIGR00758">
    <property type="entry name" value="UDG_fam4"/>
    <property type="match status" value="1"/>
</dbReference>
<dbReference type="SMART" id="SM00987">
    <property type="entry name" value="UreE_C"/>
    <property type="match status" value="1"/>
</dbReference>
<comment type="similarity">
    <text evidence="2">Belongs to the uracil-DNA glycosylase (UDG) superfamily. Type 4 (UDGa) family.</text>
</comment>
<keyword evidence="5" id="KW-0004">4Fe-4S</keyword>
<dbReference type="Proteomes" id="UP000246145">
    <property type="component" value="Unassembled WGS sequence"/>
</dbReference>
<feature type="domain" description="Uracil-DNA glycosylase-like" evidence="13">
    <location>
        <begin position="171"/>
        <end position="323"/>
    </location>
</feature>
<keyword evidence="6" id="KW-0479">Metal-binding</keyword>
<dbReference type="Gene3D" id="3.40.470.10">
    <property type="entry name" value="Uracil-DNA glycosylase-like domain"/>
    <property type="match status" value="1"/>
</dbReference>
<dbReference type="EC" id="3.2.2.27" evidence="3"/>
<evidence type="ECO:0000256" key="9">
    <source>
        <dbReference type="ARBA" id="ARBA00023004"/>
    </source>
</evidence>
<evidence type="ECO:0000313" key="15">
    <source>
        <dbReference type="Proteomes" id="UP000246145"/>
    </source>
</evidence>
<feature type="region of interest" description="Disordered" evidence="12">
    <location>
        <begin position="36"/>
        <end position="145"/>
    </location>
</feature>
<evidence type="ECO:0000256" key="6">
    <source>
        <dbReference type="ARBA" id="ARBA00022723"/>
    </source>
</evidence>
<dbReference type="InterPro" id="IPR005273">
    <property type="entry name" value="Ura-DNA_glyco_family4"/>
</dbReference>
<evidence type="ECO:0000256" key="2">
    <source>
        <dbReference type="ARBA" id="ARBA00006521"/>
    </source>
</evidence>
<feature type="compositionally biased region" description="Low complexity" evidence="12">
    <location>
        <begin position="95"/>
        <end position="112"/>
    </location>
</feature>
<protein>
    <recommendedName>
        <fullName evidence="4">Type-4 uracil-DNA glycosylase</fullName>
        <ecNumber evidence="3">3.2.2.27</ecNumber>
    </recommendedName>
</protein>
<evidence type="ECO:0000256" key="5">
    <source>
        <dbReference type="ARBA" id="ARBA00022485"/>
    </source>
</evidence>
<evidence type="ECO:0000256" key="8">
    <source>
        <dbReference type="ARBA" id="ARBA00022801"/>
    </source>
</evidence>
<evidence type="ECO:0000256" key="10">
    <source>
        <dbReference type="ARBA" id="ARBA00023014"/>
    </source>
</evidence>
<evidence type="ECO:0000256" key="3">
    <source>
        <dbReference type="ARBA" id="ARBA00012030"/>
    </source>
</evidence>
<evidence type="ECO:0000256" key="1">
    <source>
        <dbReference type="ARBA" id="ARBA00001400"/>
    </source>
</evidence>
<evidence type="ECO:0000256" key="4">
    <source>
        <dbReference type="ARBA" id="ARBA00019403"/>
    </source>
</evidence>
<dbReference type="SUPFAM" id="SSF52141">
    <property type="entry name" value="Uracil-DNA glycosylase-like"/>
    <property type="match status" value="1"/>
</dbReference>
<keyword evidence="15" id="KW-1185">Reference proteome</keyword>
<dbReference type="GO" id="GO:0051539">
    <property type="term" value="F:4 iron, 4 sulfur cluster binding"/>
    <property type="evidence" value="ECO:0007669"/>
    <property type="project" value="UniProtKB-KW"/>
</dbReference>
<evidence type="ECO:0000259" key="13">
    <source>
        <dbReference type="SMART" id="SM00986"/>
    </source>
</evidence>
<evidence type="ECO:0000256" key="12">
    <source>
        <dbReference type="SAM" id="MobiDB-lite"/>
    </source>
</evidence>
<dbReference type="GO" id="GO:0004844">
    <property type="term" value="F:uracil DNA N-glycosylase activity"/>
    <property type="evidence" value="ECO:0007669"/>
    <property type="project" value="UniProtKB-EC"/>
</dbReference>
<proteinExistence type="inferred from homology"/>
<dbReference type="STRING" id="1231391.GCA_000308195_02638"/>
<sequence>MAELVPDPPSLTEAQRLWLLELGLDRPMLARLVRRNPPLEGGAGPAAAGAEAASDVQAGSMQGGPAQTEAGAAAPDSAAGAQTHSGARRDERSRALAALAALRQGGRAASAPGPGPDTPGPSPSPSPSATPALASQDPMAAGGSSDWHALEAAILTCEACGLHAGRQAAVPGAGATESVDWLVVGEAPGGRDDGLGQPFQGKAGDLLHAMLAAAGIEPAQRVFYTNLVKCRPRSNRPPTPEEIAACLPHLRRQAELLQPHGILALGRLAAQALLGEAASFEHYRGRVHTFQSGGRDIPVVVTYHPASLLSRPRHKAAGWRDLNLARTVC</sequence>